<dbReference type="OrthoDB" id="9767863at2"/>
<feature type="transmembrane region" description="Helical" evidence="1">
    <location>
        <begin position="141"/>
        <end position="158"/>
    </location>
</feature>
<evidence type="ECO:0000259" key="2">
    <source>
        <dbReference type="Pfam" id="PF01757"/>
    </source>
</evidence>
<dbReference type="InterPro" id="IPR002656">
    <property type="entry name" value="Acyl_transf_3_dom"/>
</dbReference>
<feature type="transmembrane region" description="Helical" evidence="1">
    <location>
        <begin position="7"/>
        <end position="25"/>
    </location>
</feature>
<dbReference type="RefSeq" id="WP_104228597.1">
    <property type="nucleotide sequence ID" value="NZ_PSNW01000001.1"/>
</dbReference>
<dbReference type="Proteomes" id="UP000238220">
    <property type="component" value="Unassembled WGS sequence"/>
</dbReference>
<protein>
    <recommendedName>
        <fullName evidence="6">Acyltransferase</fullName>
    </recommendedName>
</protein>
<dbReference type="AlphaFoldDB" id="A0A2S5TKX9"/>
<organism evidence="4 5">
    <name type="scientific">Solimonas fluminis</name>
    <dbReference type="NCBI Taxonomy" id="2086571"/>
    <lineage>
        <taxon>Bacteria</taxon>
        <taxon>Pseudomonadati</taxon>
        <taxon>Pseudomonadota</taxon>
        <taxon>Gammaproteobacteria</taxon>
        <taxon>Nevskiales</taxon>
        <taxon>Nevskiaceae</taxon>
        <taxon>Solimonas</taxon>
    </lineage>
</organism>
<feature type="transmembrane region" description="Helical" evidence="1">
    <location>
        <begin position="165"/>
        <end position="185"/>
    </location>
</feature>
<dbReference type="GO" id="GO:0009103">
    <property type="term" value="P:lipopolysaccharide biosynthetic process"/>
    <property type="evidence" value="ECO:0007669"/>
    <property type="project" value="TreeGrafter"/>
</dbReference>
<reference evidence="4 5" key="1">
    <citation type="submission" date="2018-02" db="EMBL/GenBank/DDBJ databases">
        <title>Genome sequencing of Solimonas sp. HR-BB.</title>
        <authorList>
            <person name="Lee Y."/>
            <person name="Jeon C.O."/>
        </authorList>
    </citation>
    <scope>NUCLEOTIDE SEQUENCE [LARGE SCALE GENOMIC DNA]</scope>
    <source>
        <strain evidence="4 5">HR-BB</strain>
    </source>
</reference>
<keyword evidence="1" id="KW-1133">Transmembrane helix</keyword>
<feature type="domain" description="SGNH" evidence="3">
    <location>
        <begin position="404"/>
        <end position="633"/>
    </location>
</feature>
<dbReference type="InterPro" id="IPR050879">
    <property type="entry name" value="Acyltransferase_3"/>
</dbReference>
<gene>
    <name evidence="4" type="ORF">C3942_01685</name>
</gene>
<evidence type="ECO:0000256" key="1">
    <source>
        <dbReference type="SAM" id="Phobius"/>
    </source>
</evidence>
<keyword evidence="5" id="KW-1185">Reference proteome</keyword>
<keyword evidence="1" id="KW-0812">Transmembrane</keyword>
<dbReference type="Pfam" id="PF19040">
    <property type="entry name" value="SGNH"/>
    <property type="match status" value="1"/>
</dbReference>
<evidence type="ECO:0000313" key="5">
    <source>
        <dbReference type="Proteomes" id="UP000238220"/>
    </source>
</evidence>
<sequence length="660" mass="72956">MDFRKDINGVRAVAVLSVLLFHFGADFFSAGFVGVDIFFVISGFLMSRIIFSALDRGDFTIKAFLWARVIRLYPALLFVVLAVFAFGYFFVEPVAFRGLAAHGLSSLLFYSNLDYAAEAGYFDSASGLKWFLHTWSLSVEWQFYILYPLVLVLLRRLMRPGLPRIAFLGVGFLLSLLAAVICGVYEGSPRVAALGFYSLPSRAYEMIAGGLLAATHDARRHFSVGWRRLLETTGLAFVAITLVLFDPLTPWPTAHALLPCAATALILFAAAERSLLSHPLFQFFGNISYSLYLWHWPVAVALHYHNLEGWEWKTAGLGLSVMLGWLSYIFIENPSRIYFRGEGMSRRALSLMAVSATAVVISLMVFSNNLPKLTESEEFLFVDASSAGEDRGYPIQECGGFPRGNLRPCLLGDDALHADTVIFGDSFAEMWYSRAQHLLRTSGASGGIIFLTYGGCPPISNVERREAGFNCADFHRSALDYIKSKGGIKKVIIVSMWTAYFGKHKTNTVYRDGDAQWLLGTSEGFRRATLSLERDIRGLEAAGIEVYLSTTSPYPAFDASSRIRKAIFRGERMNDIEFDFSSVTANSMPIDAAIQSLAAPMVHVIHLGRNFCVGDVCSATRNGRSLYSDGAHMRGSVLAEQPSALDSVLLRPMPRVGVLP</sequence>
<proteinExistence type="predicted"/>
<feature type="transmembrane region" description="Helical" evidence="1">
    <location>
        <begin position="310"/>
        <end position="328"/>
    </location>
</feature>
<dbReference type="EMBL" id="PSNW01000001">
    <property type="protein sequence ID" value="PPE75631.1"/>
    <property type="molecule type" value="Genomic_DNA"/>
</dbReference>
<name>A0A2S5TKX9_9GAMM</name>
<comment type="caution">
    <text evidence="4">The sequence shown here is derived from an EMBL/GenBank/DDBJ whole genome shotgun (WGS) entry which is preliminary data.</text>
</comment>
<feature type="transmembrane region" description="Helical" evidence="1">
    <location>
        <begin position="31"/>
        <end position="51"/>
    </location>
</feature>
<evidence type="ECO:0000313" key="4">
    <source>
        <dbReference type="EMBL" id="PPE75631.1"/>
    </source>
</evidence>
<dbReference type="InterPro" id="IPR043968">
    <property type="entry name" value="SGNH"/>
</dbReference>
<evidence type="ECO:0000259" key="3">
    <source>
        <dbReference type="Pfam" id="PF19040"/>
    </source>
</evidence>
<dbReference type="GO" id="GO:0016020">
    <property type="term" value="C:membrane"/>
    <property type="evidence" value="ECO:0007669"/>
    <property type="project" value="TreeGrafter"/>
</dbReference>
<accession>A0A2S5TKX9</accession>
<dbReference type="PANTHER" id="PTHR23028">
    <property type="entry name" value="ACETYLTRANSFERASE"/>
    <property type="match status" value="1"/>
</dbReference>
<feature type="domain" description="Acyltransferase 3" evidence="2">
    <location>
        <begin position="5"/>
        <end position="319"/>
    </location>
</feature>
<feature type="transmembrane region" description="Helical" evidence="1">
    <location>
        <begin position="348"/>
        <end position="366"/>
    </location>
</feature>
<dbReference type="Pfam" id="PF01757">
    <property type="entry name" value="Acyl_transf_3"/>
    <property type="match status" value="1"/>
</dbReference>
<dbReference type="PANTHER" id="PTHR23028:SF53">
    <property type="entry name" value="ACYL_TRANSF_3 DOMAIN-CONTAINING PROTEIN"/>
    <property type="match status" value="1"/>
</dbReference>
<feature type="transmembrane region" description="Helical" evidence="1">
    <location>
        <begin position="251"/>
        <end position="271"/>
    </location>
</feature>
<feature type="transmembrane region" description="Helical" evidence="1">
    <location>
        <begin position="72"/>
        <end position="91"/>
    </location>
</feature>
<dbReference type="GO" id="GO:0016747">
    <property type="term" value="F:acyltransferase activity, transferring groups other than amino-acyl groups"/>
    <property type="evidence" value="ECO:0007669"/>
    <property type="project" value="InterPro"/>
</dbReference>
<feature type="transmembrane region" description="Helical" evidence="1">
    <location>
        <begin position="283"/>
        <end position="304"/>
    </location>
</feature>
<evidence type="ECO:0008006" key="6">
    <source>
        <dbReference type="Google" id="ProtNLM"/>
    </source>
</evidence>
<keyword evidence="1" id="KW-0472">Membrane</keyword>